<dbReference type="InterPro" id="IPR027417">
    <property type="entry name" value="P-loop_NTPase"/>
</dbReference>
<reference evidence="3 4" key="1">
    <citation type="journal article" date="2023" name="Insect Mol. Biol.">
        <title>Genome sequencing provides insights into the evolution of gene families encoding plant cell wall-degrading enzymes in longhorned beetles.</title>
        <authorList>
            <person name="Shin N.R."/>
            <person name="Okamura Y."/>
            <person name="Kirsch R."/>
            <person name="Pauchet Y."/>
        </authorList>
    </citation>
    <scope>NUCLEOTIDE SEQUENCE [LARGE SCALE GENOMIC DNA]</scope>
    <source>
        <strain evidence="3">EAD_L_NR</strain>
    </source>
</reference>
<name>A0AAV8W8L4_9CUCU</name>
<dbReference type="GO" id="GO:0005634">
    <property type="term" value="C:nucleus"/>
    <property type="evidence" value="ECO:0007669"/>
    <property type="project" value="TreeGrafter"/>
</dbReference>
<dbReference type="AlphaFoldDB" id="A0AAV8W8L4"/>
<dbReference type="Proteomes" id="UP001159042">
    <property type="component" value="Unassembled WGS sequence"/>
</dbReference>
<feature type="region of interest" description="Disordered" evidence="1">
    <location>
        <begin position="21"/>
        <end position="81"/>
    </location>
</feature>
<feature type="compositionally biased region" description="Basic residues" evidence="1">
    <location>
        <begin position="286"/>
        <end position="296"/>
    </location>
</feature>
<evidence type="ECO:0000256" key="1">
    <source>
        <dbReference type="SAM" id="MobiDB-lite"/>
    </source>
</evidence>
<feature type="non-terminal residue" evidence="3">
    <location>
        <position position="1168"/>
    </location>
</feature>
<dbReference type="GO" id="GO:0003677">
    <property type="term" value="F:DNA binding"/>
    <property type="evidence" value="ECO:0007669"/>
    <property type="project" value="TreeGrafter"/>
</dbReference>
<proteinExistence type="predicted"/>
<dbReference type="EMBL" id="JANEYG010000005">
    <property type="protein sequence ID" value="KAJ8922997.1"/>
    <property type="molecule type" value="Genomic_DNA"/>
</dbReference>
<gene>
    <name evidence="3" type="ORF">NQ315_001545</name>
</gene>
<dbReference type="Gene3D" id="3.40.50.300">
    <property type="entry name" value="P-loop containing nucleotide triphosphate hydrolases"/>
    <property type="match status" value="1"/>
</dbReference>
<organism evidence="3 4">
    <name type="scientific">Exocentrus adspersus</name>
    <dbReference type="NCBI Taxonomy" id="1586481"/>
    <lineage>
        <taxon>Eukaryota</taxon>
        <taxon>Metazoa</taxon>
        <taxon>Ecdysozoa</taxon>
        <taxon>Arthropoda</taxon>
        <taxon>Hexapoda</taxon>
        <taxon>Insecta</taxon>
        <taxon>Pterygota</taxon>
        <taxon>Neoptera</taxon>
        <taxon>Endopterygota</taxon>
        <taxon>Coleoptera</taxon>
        <taxon>Polyphaga</taxon>
        <taxon>Cucujiformia</taxon>
        <taxon>Chrysomeloidea</taxon>
        <taxon>Cerambycidae</taxon>
        <taxon>Lamiinae</taxon>
        <taxon>Acanthocinini</taxon>
        <taxon>Exocentrus</taxon>
    </lineage>
</organism>
<keyword evidence="4" id="KW-1185">Reference proteome</keyword>
<feature type="region of interest" description="Disordered" evidence="1">
    <location>
        <begin position="581"/>
        <end position="604"/>
    </location>
</feature>
<feature type="compositionally biased region" description="Basic residues" evidence="1">
    <location>
        <begin position="64"/>
        <end position="74"/>
    </location>
</feature>
<evidence type="ECO:0000313" key="4">
    <source>
        <dbReference type="Proteomes" id="UP001159042"/>
    </source>
</evidence>
<dbReference type="SUPFAM" id="SSF52540">
    <property type="entry name" value="P-loop containing nucleoside triphosphate hydrolases"/>
    <property type="match status" value="1"/>
</dbReference>
<dbReference type="GO" id="GO:0061860">
    <property type="term" value="F:DNA clamp unloader activity"/>
    <property type="evidence" value="ECO:0007669"/>
    <property type="project" value="TreeGrafter"/>
</dbReference>
<accession>A0AAV8W8L4</accession>
<evidence type="ECO:0000313" key="3">
    <source>
        <dbReference type="EMBL" id="KAJ8922997.1"/>
    </source>
</evidence>
<feature type="compositionally biased region" description="Basic and acidic residues" evidence="1">
    <location>
        <begin position="358"/>
        <end position="373"/>
    </location>
</feature>
<dbReference type="CDD" id="cd00009">
    <property type="entry name" value="AAA"/>
    <property type="match status" value="1"/>
</dbReference>
<protein>
    <recommendedName>
        <fullName evidence="2">AAA+ ATPase domain-containing protein</fullName>
    </recommendedName>
</protein>
<dbReference type="SMART" id="SM00382">
    <property type="entry name" value="AAA"/>
    <property type="match status" value="1"/>
</dbReference>
<dbReference type="InterPro" id="IPR003959">
    <property type="entry name" value="ATPase_AAA_core"/>
</dbReference>
<dbReference type="GO" id="GO:0005524">
    <property type="term" value="F:ATP binding"/>
    <property type="evidence" value="ECO:0007669"/>
    <property type="project" value="InterPro"/>
</dbReference>
<dbReference type="Pfam" id="PF00004">
    <property type="entry name" value="AAA"/>
    <property type="match status" value="1"/>
</dbReference>
<dbReference type="PANTHER" id="PTHR23389:SF21">
    <property type="entry name" value="ATPASE FAMILY AAA DOMAIN-CONTAINING PROTEIN 5"/>
    <property type="match status" value="1"/>
</dbReference>
<dbReference type="InterPro" id="IPR003593">
    <property type="entry name" value="AAA+_ATPase"/>
</dbReference>
<evidence type="ECO:0000259" key="2">
    <source>
        <dbReference type="SMART" id="SM00382"/>
    </source>
</evidence>
<sequence>MVCFSRDSVDFKKKMKDLTDYFSSPTKTVKGNGRDPELTRSSSHEDKAKPELSDSRTSPENERKKKKKKSRRKRSDPAVKNVADLLTTSLCIISPNTSFNDQSREVVNEHKENEAACAVVVLSEEETKPKNNKLNAFQYMMESRHKSLGRNSPGKDISEDEKKICYKIGTRKKGAAKRKREEEQMETINYKLEKRRKRMKKLLGGEAVVRTPKRKRILTSSSESTTDSCLDKEADAAVPNSALDIIEEDAQDVRINESKAKETKQGLLSFFGVVNKSKQKDENVKTKRRKSHRKSFNRVVDADDTSEESVVFVKESKTKKKKQSLDQASSKTPKSKSTRELDQDFTPRSAKSWKMKIKLQDESSKEGFDQPKTKDKKLRKASRVLLSEDSSSSAALQVYVSDKTGSRSQSKPFKEDAVVICSEDESEEKRKQPSKLAKVAPVFARASPKPKPKLAPEVVQARKQFLLSGMPDALKKTMEKQQIVEEMEYSVFPSVSHVQQKCPNPFWNLPSPQLALEITSPLKQKPAPCTNLTNSRLGNSLSICREVEKVDKLKTLLNKIKSDNPNYPVYKSFRSIYEKSGRAKGRKRASKAPDEINPETNQSMWTDKYKPGCSEDIIGNAESVRSLKKNFSEEINAKRKRREYCSDSEFESTDCDSRDSTKLPGNTVVVAGPPGSGKSTAVYAICDELGFNVIELNASSKRTGKRLLQELQEATQSHQVRKKKQAMKNFLTSKDSKASKGSKEKLDRKMCVLLVEDVDVVFEQDDGFVSALNQLVSTSKRPVVVTTSDTSSVLVQKFIDQYESIYFMPLSSQSLATWLQILCLVEGLYVDQSDVGSLLEFNKGDARKTLLQLQFWVQSGGQLVPDNLTQVKIKPVVDAEEEVLDDEQEPCLEDDHVKEEKVFVHSGCIKSFEVFKHHKSYRVPFYLNLGLLWWNLPNVLGIRSFSEERLEKFKDNYFEKVIAETMHKESVNKKPSLFEKQKLECLSALFDSLAFTDVSLRTVKHYDGLEPGVKYYSSGIKDSLELEETVDDYDGHKELVQELTHSLVNDYIDKFNYIESKPNQSVLNIAVPDKAERRWRAKLHVCEEVFQVAVPVSVYTDRASLALDYMPWLRNISRSESRRAANNTKRRNRFRSYLRDLGIKYNDNTKLLGFNFVVEHDYTNVEEG</sequence>
<feature type="compositionally biased region" description="Basic and acidic residues" evidence="1">
    <location>
        <begin position="32"/>
        <end position="63"/>
    </location>
</feature>
<feature type="domain" description="AAA+ ATPase" evidence="2">
    <location>
        <begin position="664"/>
        <end position="798"/>
    </location>
</feature>
<comment type="caution">
    <text evidence="3">The sequence shown here is derived from an EMBL/GenBank/DDBJ whole genome shotgun (WGS) entry which is preliminary data.</text>
</comment>
<feature type="region of interest" description="Disordered" evidence="1">
    <location>
        <begin position="278"/>
        <end position="386"/>
    </location>
</feature>
<dbReference type="GO" id="GO:0016887">
    <property type="term" value="F:ATP hydrolysis activity"/>
    <property type="evidence" value="ECO:0007669"/>
    <property type="project" value="InterPro"/>
</dbReference>
<dbReference type="PANTHER" id="PTHR23389">
    <property type="entry name" value="CHROMOSOME TRANSMISSION FIDELITY FACTOR 18"/>
    <property type="match status" value="1"/>
</dbReference>